<keyword evidence="2" id="KW-0602">Photosynthesis</keyword>
<evidence type="ECO:0000313" key="9">
    <source>
        <dbReference type="Proteomes" id="UP000011087"/>
    </source>
</evidence>
<dbReference type="SMR" id="A0A0C3SG62"/>
<dbReference type="EnsemblProtists" id="AAC35651">
    <property type="protein sequence ID" value="AAC35651"/>
    <property type="gene ID" value="EGPrGTG00000000012"/>
</dbReference>
<dbReference type="NCBIfam" id="NF010239">
    <property type="entry name" value="PRK13686.1"/>
    <property type="match status" value="1"/>
</dbReference>
<accession>A0A0C3SG62</accession>
<evidence type="ECO:0000256" key="3">
    <source>
        <dbReference type="ARBA" id="ARBA00022692"/>
    </source>
</evidence>
<evidence type="ECO:0000256" key="1">
    <source>
        <dbReference type="ARBA" id="ARBA00004167"/>
    </source>
</evidence>
<evidence type="ECO:0000256" key="5">
    <source>
        <dbReference type="ARBA" id="ARBA00023136"/>
    </source>
</evidence>
<reference evidence="8" key="3">
    <citation type="submission" date="2015-06" db="UniProtKB">
        <authorList>
            <consortium name="EnsemblProtists"/>
        </authorList>
    </citation>
    <scope>IDENTIFICATION</scope>
</reference>
<protein>
    <recommendedName>
        <fullName evidence="10">Photosystem II reaction center protein Ycf12</fullName>
    </recommendedName>
</protein>
<proteinExistence type="inferred from homology"/>
<organism evidence="8 9">
    <name type="scientific">Guillardia theta (strain CCMP2712)</name>
    <name type="common">Cryptophyte</name>
    <dbReference type="NCBI Taxonomy" id="905079"/>
    <lineage>
        <taxon>Eukaryota</taxon>
        <taxon>Cryptophyceae</taxon>
        <taxon>Pyrenomonadales</taxon>
        <taxon>Geminigeraceae</taxon>
        <taxon>Guillardia</taxon>
    </lineage>
</organism>
<dbReference type="InterPro" id="IPR010284">
    <property type="entry name" value="PSII_Ycf12_core-subunit"/>
</dbReference>
<dbReference type="AlphaFoldDB" id="A0A0C3SG62"/>
<keyword evidence="5 7" id="KW-0472">Membrane</keyword>
<reference evidence="9" key="1">
    <citation type="journal article" date="2012" name="Nature">
        <title>Algal genomes reveal evolutionary mosaicism and the fate of nucleomorphs.</title>
        <authorList>
            <consortium name="DOE Joint Genome Institute"/>
            <person name="Curtis B.A."/>
            <person name="Tanifuji G."/>
            <person name="Burki F."/>
            <person name="Gruber A."/>
            <person name="Irimia M."/>
            <person name="Maruyama S."/>
            <person name="Arias M.C."/>
            <person name="Ball S.G."/>
            <person name="Gile G.H."/>
            <person name="Hirakawa Y."/>
            <person name="Hopkins J.F."/>
            <person name="Kuo A."/>
            <person name="Rensing S.A."/>
            <person name="Schmutz J."/>
            <person name="Symeonidi A."/>
            <person name="Elias M."/>
            <person name="Eveleigh R.J."/>
            <person name="Herman E.K."/>
            <person name="Klute M.J."/>
            <person name="Nakayama T."/>
            <person name="Obornik M."/>
            <person name="Reyes-Prieto A."/>
            <person name="Armbrust E.V."/>
            <person name="Aves S.J."/>
            <person name="Beiko R.G."/>
            <person name="Coutinho P."/>
            <person name="Dacks J.B."/>
            <person name="Durnford D.G."/>
            <person name="Fast N.M."/>
            <person name="Green B.R."/>
            <person name="Grisdale C.J."/>
            <person name="Hempel F."/>
            <person name="Henrissat B."/>
            <person name="Hoppner M.P."/>
            <person name="Ishida K."/>
            <person name="Kim E."/>
            <person name="Koreny L."/>
            <person name="Kroth P.G."/>
            <person name="Liu Y."/>
            <person name="Malik S.B."/>
            <person name="Maier U.G."/>
            <person name="McRose D."/>
            <person name="Mock T."/>
            <person name="Neilson J.A."/>
            <person name="Onodera N.T."/>
            <person name="Poole A.M."/>
            <person name="Pritham E.J."/>
            <person name="Richards T.A."/>
            <person name="Rocap G."/>
            <person name="Roy S.W."/>
            <person name="Sarai C."/>
            <person name="Schaack S."/>
            <person name="Shirato S."/>
            <person name="Slamovits C.H."/>
            <person name="Spencer D.F."/>
            <person name="Suzuki S."/>
            <person name="Worden A.Z."/>
            <person name="Zauner S."/>
            <person name="Barry K."/>
            <person name="Bell C."/>
            <person name="Bharti A.K."/>
            <person name="Crow J.A."/>
            <person name="Grimwood J."/>
            <person name="Kramer R."/>
            <person name="Lindquist E."/>
            <person name="Lucas S."/>
            <person name="Salamov A."/>
            <person name="McFadden G.I."/>
            <person name="Lane C.E."/>
            <person name="Keeling P.J."/>
            <person name="Gray M.W."/>
            <person name="Grigoriev I.V."/>
            <person name="Archibald J.M."/>
        </authorList>
    </citation>
    <scope>NUCLEOTIDE SEQUENCE</scope>
    <source>
        <strain evidence="9">CCMP2712</strain>
    </source>
</reference>
<sequence length="34" mass="3645">MPNLQTVAQLLALFVIITSGPAIIILIALRRGNL</sequence>
<keyword evidence="4 7" id="KW-1133">Transmembrane helix</keyword>
<dbReference type="Proteomes" id="UP000011087">
    <property type="component" value="Unassembled WGS sequence"/>
</dbReference>
<dbReference type="HAMAP" id="MF_01329">
    <property type="entry name" value="PSII_Psb30_Ycf12"/>
    <property type="match status" value="1"/>
</dbReference>
<keyword evidence="3 7" id="KW-0812">Transmembrane</keyword>
<dbReference type="GO" id="GO:0009523">
    <property type="term" value="C:photosystem II"/>
    <property type="evidence" value="ECO:0007669"/>
    <property type="project" value="UniProtKB-KW"/>
</dbReference>
<evidence type="ECO:0000313" key="8">
    <source>
        <dbReference type="EnsemblProtists" id="AAC35651"/>
    </source>
</evidence>
<name>A0A0C3SG62_GUITC</name>
<evidence type="ECO:0008006" key="10">
    <source>
        <dbReference type="Google" id="ProtNLM"/>
    </source>
</evidence>
<dbReference type="EMBL" id="AF041468">
    <property type="status" value="NOT_ANNOTATED_CDS"/>
    <property type="molecule type" value="Genomic_DNA"/>
</dbReference>
<reference evidence="9" key="2">
    <citation type="submission" date="2012-11" db="EMBL/GenBank/DDBJ databases">
        <authorList>
            <person name="Kuo A."/>
            <person name="Curtis B.A."/>
            <person name="Tanifuji G."/>
            <person name="Burki F."/>
            <person name="Gruber A."/>
            <person name="Irimia M."/>
            <person name="Maruyama S."/>
            <person name="Arias M.C."/>
            <person name="Ball S.G."/>
            <person name="Gile G.H."/>
            <person name="Hirakawa Y."/>
            <person name="Hopkins J.F."/>
            <person name="Rensing S.A."/>
            <person name="Schmutz J."/>
            <person name="Symeonidi A."/>
            <person name="Elias M."/>
            <person name="Eveleigh R.J."/>
            <person name="Herman E.K."/>
            <person name="Klute M.J."/>
            <person name="Nakayama T."/>
            <person name="Obornik M."/>
            <person name="Reyes-Prieto A."/>
            <person name="Armbrust E.V."/>
            <person name="Aves S.J."/>
            <person name="Beiko R.G."/>
            <person name="Coutinho P."/>
            <person name="Dacks J.B."/>
            <person name="Durnford D.G."/>
            <person name="Fast N.M."/>
            <person name="Green B.R."/>
            <person name="Grisdale C."/>
            <person name="Hempe F."/>
            <person name="Henrissat B."/>
            <person name="Hoppner M.P."/>
            <person name="Ishida K.-I."/>
            <person name="Kim E."/>
            <person name="Koreny L."/>
            <person name="Kroth P.G."/>
            <person name="Liu Y."/>
            <person name="Malik S.-B."/>
            <person name="Maier U.G."/>
            <person name="McRose D."/>
            <person name="Mock T."/>
            <person name="Neilson J.A."/>
            <person name="Onodera N.T."/>
            <person name="Poole A.M."/>
            <person name="Pritham E.J."/>
            <person name="Richards T.A."/>
            <person name="Rocap G."/>
            <person name="Roy S.W."/>
            <person name="Sarai C."/>
            <person name="Schaack S."/>
            <person name="Shirato S."/>
            <person name="Slamovits C.H."/>
            <person name="Spencer D.F."/>
            <person name="Suzuki S."/>
            <person name="Worden A.Z."/>
            <person name="Zauner S."/>
            <person name="Barry K."/>
            <person name="Bell C."/>
            <person name="Bharti A.K."/>
            <person name="Crow J.A."/>
            <person name="Grimwood J."/>
            <person name="Kramer R."/>
            <person name="Lindquist E."/>
            <person name="Lucas S."/>
            <person name="Salamov A."/>
            <person name="McFadden G.I."/>
            <person name="Lane C.E."/>
            <person name="Keeling P.J."/>
            <person name="Gray M.W."/>
            <person name="Grigoriev I.V."/>
            <person name="Archibald J.M."/>
        </authorList>
    </citation>
    <scope>NUCLEOTIDE SEQUENCE</scope>
    <source>
        <strain evidence="9">CCMP2712</strain>
    </source>
</reference>
<keyword evidence="6" id="KW-0604">Photosystem II</keyword>
<comment type="subcellular location">
    <subcellularLocation>
        <location evidence="1">Membrane</location>
        <topology evidence="1">Single-pass membrane protein</topology>
    </subcellularLocation>
</comment>
<evidence type="ECO:0000256" key="6">
    <source>
        <dbReference type="ARBA" id="ARBA00023276"/>
    </source>
</evidence>
<dbReference type="Pfam" id="PF05969">
    <property type="entry name" value="PSII_Ycf12"/>
    <property type="match status" value="1"/>
</dbReference>
<keyword evidence="9" id="KW-1185">Reference proteome</keyword>
<evidence type="ECO:0000256" key="4">
    <source>
        <dbReference type="ARBA" id="ARBA00022989"/>
    </source>
</evidence>
<evidence type="ECO:0000256" key="2">
    <source>
        <dbReference type="ARBA" id="ARBA00022531"/>
    </source>
</evidence>
<feature type="transmembrane region" description="Helical" evidence="7">
    <location>
        <begin position="6"/>
        <end position="29"/>
    </location>
</feature>
<dbReference type="GO" id="GO:0015979">
    <property type="term" value="P:photosynthesis"/>
    <property type="evidence" value="ECO:0007669"/>
    <property type="project" value="UniProtKB-KW"/>
</dbReference>
<evidence type="ECO:0000256" key="7">
    <source>
        <dbReference type="SAM" id="Phobius"/>
    </source>
</evidence>